<dbReference type="Proteomes" id="UP000541185">
    <property type="component" value="Unassembled WGS sequence"/>
</dbReference>
<dbReference type="RefSeq" id="WP_169419464.1">
    <property type="nucleotide sequence ID" value="NZ_JABBFX010000001.1"/>
</dbReference>
<dbReference type="PROSITE" id="PS50006">
    <property type="entry name" value="FHA_DOMAIN"/>
    <property type="match status" value="1"/>
</dbReference>
<reference evidence="2 3" key="1">
    <citation type="submission" date="2020-04" db="EMBL/GenBank/DDBJ databases">
        <title>Ramlibacter sp. G-1-2-2 isolated from soil.</title>
        <authorList>
            <person name="Dahal R.H."/>
        </authorList>
    </citation>
    <scope>NUCLEOTIDE SEQUENCE [LARGE SCALE GENOMIC DNA]</scope>
    <source>
        <strain evidence="2 3">G-1-2-2</strain>
    </source>
</reference>
<dbReference type="InterPro" id="IPR008984">
    <property type="entry name" value="SMAD_FHA_dom_sf"/>
</dbReference>
<dbReference type="SUPFAM" id="SSF49879">
    <property type="entry name" value="SMAD/FHA domain"/>
    <property type="match status" value="2"/>
</dbReference>
<evidence type="ECO:0000313" key="3">
    <source>
        <dbReference type="Proteomes" id="UP000541185"/>
    </source>
</evidence>
<dbReference type="Gene3D" id="2.60.200.20">
    <property type="match status" value="1"/>
</dbReference>
<dbReference type="EMBL" id="JABBFX010000001">
    <property type="protein sequence ID" value="NML45395.1"/>
    <property type="molecule type" value="Genomic_DNA"/>
</dbReference>
<gene>
    <name evidence="2" type="ORF">HHL11_16700</name>
</gene>
<evidence type="ECO:0000313" key="2">
    <source>
        <dbReference type="EMBL" id="NML45395.1"/>
    </source>
</evidence>
<accession>A0A848H3M1</accession>
<protein>
    <submittedName>
        <fullName evidence="2">FHA domain-containing protein</fullName>
    </submittedName>
</protein>
<keyword evidence="3" id="KW-1185">Reference proteome</keyword>
<sequence length="207" mass="22337">MPQLIASVKGVEVKHVYLTKNRTTLGRKPGNDIVLDTMVVSGQHCAFDLVGVADVFLQDLGSTNGTYVNDHMVRERTRLSDGDVIAIGPYRIRYLQASEEPTSSFGETQAFLSDSMLQPQMQASFAVISGSSAGLEVPVVKAVTTFGRPGVSVVSVAHRRNGFFVTHLAGESVPLLNGRALGDDATLLSDQDVLDLAGTQMRFQLRE</sequence>
<dbReference type="PANTHER" id="PTHR23308">
    <property type="entry name" value="NUCLEAR INHIBITOR OF PROTEIN PHOSPHATASE-1"/>
    <property type="match status" value="1"/>
</dbReference>
<name>A0A848H3M1_9BURK</name>
<dbReference type="AlphaFoldDB" id="A0A848H3M1"/>
<organism evidence="2 3">
    <name type="scientific">Ramlibacter agri</name>
    <dbReference type="NCBI Taxonomy" id="2728837"/>
    <lineage>
        <taxon>Bacteria</taxon>
        <taxon>Pseudomonadati</taxon>
        <taxon>Pseudomonadota</taxon>
        <taxon>Betaproteobacteria</taxon>
        <taxon>Burkholderiales</taxon>
        <taxon>Comamonadaceae</taxon>
        <taxon>Ramlibacter</taxon>
    </lineage>
</organism>
<feature type="domain" description="FHA" evidence="1">
    <location>
        <begin position="23"/>
        <end position="73"/>
    </location>
</feature>
<dbReference type="CDD" id="cd00060">
    <property type="entry name" value="FHA"/>
    <property type="match status" value="1"/>
</dbReference>
<evidence type="ECO:0000259" key="1">
    <source>
        <dbReference type="PROSITE" id="PS50006"/>
    </source>
</evidence>
<proteinExistence type="predicted"/>
<comment type="caution">
    <text evidence="2">The sequence shown here is derived from an EMBL/GenBank/DDBJ whole genome shotgun (WGS) entry which is preliminary data.</text>
</comment>
<dbReference type="SMART" id="SM00240">
    <property type="entry name" value="FHA"/>
    <property type="match status" value="1"/>
</dbReference>
<dbReference type="InterPro" id="IPR050923">
    <property type="entry name" value="Cell_Proc_Reg/RNA_Proc"/>
</dbReference>
<dbReference type="InterPro" id="IPR000253">
    <property type="entry name" value="FHA_dom"/>
</dbReference>
<dbReference type="Pfam" id="PF00498">
    <property type="entry name" value="FHA"/>
    <property type="match status" value="1"/>
</dbReference>